<feature type="repeat" description="ANK" evidence="8">
    <location>
        <begin position="39"/>
        <end position="71"/>
    </location>
</feature>
<evidence type="ECO:0000256" key="4">
    <source>
        <dbReference type="ARBA" id="ARBA00023043"/>
    </source>
</evidence>
<feature type="region of interest" description="Disordered" evidence="9">
    <location>
        <begin position="272"/>
        <end position="296"/>
    </location>
</feature>
<dbReference type="OrthoDB" id="1585644at2759"/>
<dbReference type="PROSITE" id="PS50088">
    <property type="entry name" value="ANK_REPEAT"/>
    <property type="match status" value="1"/>
</dbReference>
<dbReference type="GO" id="GO:0005789">
    <property type="term" value="C:endoplasmic reticulum membrane"/>
    <property type="evidence" value="ECO:0007669"/>
    <property type="project" value="UniProtKB-SubCell"/>
</dbReference>
<evidence type="ECO:0000256" key="2">
    <source>
        <dbReference type="ARBA" id="ARBA00022737"/>
    </source>
</evidence>
<keyword evidence="3" id="KW-0256">Endoplasmic reticulum</keyword>
<name>A0A1Y2CXZ3_9FUNG</name>
<comment type="function">
    <text evidence="7">Acts as a molecular chaperone for G protein-coupled receptors, regulating their biogenesis and exit from the ER.</text>
</comment>
<dbReference type="InterPro" id="IPR002110">
    <property type="entry name" value="Ankyrin_rpt"/>
</dbReference>
<dbReference type="AlphaFoldDB" id="A0A1Y2CXZ3"/>
<dbReference type="PANTHER" id="PTHR12447:SF25">
    <property type="entry name" value="ANKYRIN REPEAT DOMAIN-CONTAINING PROTEIN 13C"/>
    <property type="match status" value="1"/>
</dbReference>
<keyword evidence="2" id="KW-0677">Repeat</keyword>
<evidence type="ECO:0000313" key="11">
    <source>
        <dbReference type="EMBL" id="ORY51704.1"/>
    </source>
</evidence>
<dbReference type="Pfam" id="PF11904">
    <property type="entry name" value="ANKRD13_C"/>
    <property type="match status" value="1"/>
</dbReference>
<evidence type="ECO:0000256" key="1">
    <source>
        <dbReference type="ARBA" id="ARBA00004586"/>
    </source>
</evidence>
<keyword evidence="5" id="KW-0472">Membrane</keyword>
<dbReference type="Pfam" id="PF12796">
    <property type="entry name" value="Ank_2"/>
    <property type="match status" value="1"/>
</dbReference>
<comment type="caution">
    <text evidence="11">The sequence shown here is derived from an EMBL/GenBank/DDBJ whole genome shotgun (WGS) entry which is preliminary data.</text>
</comment>
<dbReference type="InterPro" id="IPR036770">
    <property type="entry name" value="Ankyrin_rpt-contain_sf"/>
</dbReference>
<dbReference type="InterPro" id="IPR021832">
    <property type="entry name" value="ANKRD13"/>
</dbReference>
<keyword evidence="6" id="KW-0143">Chaperone</keyword>
<evidence type="ECO:0000256" key="5">
    <source>
        <dbReference type="ARBA" id="ARBA00023136"/>
    </source>
</evidence>
<dbReference type="SMART" id="SM00248">
    <property type="entry name" value="ANK"/>
    <property type="match status" value="3"/>
</dbReference>
<comment type="subcellular location">
    <subcellularLocation>
        <location evidence="1">Endoplasmic reticulum membrane</location>
    </subcellularLocation>
</comment>
<dbReference type="InterPro" id="IPR055285">
    <property type="entry name" value="ANKRD13_C"/>
</dbReference>
<keyword evidence="12" id="KW-1185">Reference proteome</keyword>
<evidence type="ECO:0000256" key="8">
    <source>
        <dbReference type="PROSITE-ProRule" id="PRU00023"/>
    </source>
</evidence>
<evidence type="ECO:0000256" key="3">
    <source>
        <dbReference type="ARBA" id="ARBA00022824"/>
    </source>
</evidence>
<reference evidence="11 12" key="1">
    <citation type="submission" date="2016-08" db="EMBL/GenBank/DDBJ databases">
        <title>A Parts List for Fungal Cellulosomes Revealed by Comparative Genomics.</title>
        <authorList>
            <consortium name="DOE Joint Genome Institute"/>
            <person name="Haitjema C.H."/>
            <person name="Gilmore S.P."/>
            <person name="Henske J.K."/>
            <person name="Solomon K.V."/>
            <person name="De Groot R."/>
            <person name="Kuo A."/>
            <person name="Mondo S.J."/>
            <person name="Salamov A.A."/>
            <person name="Labutti K."/>
            <person name="Zhao Z."/>
            <person name="Chiniquy J."/>
            <person name="Barry K."/>
            <person name="Brewer H.M."/>
            <person name="Purvine S.O."/>
            <person name="Wright A.T."/>
            <person name="Boxma B."/>
            <person name="Van Alen T."/>
            <person name="Hackstein J.H."/>
            <person name="Baker S.E."/>
            <person name="Grigoriev I.V."/>
            <person name="O'Malley M.A."/>
        </authorList>
    </citation>
    <scope>NUCLEOTIDE SEQUENCE [LARGE SCALE GENOMIC DNA]</scope>
    <source>
        <strain evidence="11 12">G1</strain>
    </source>
</reference>
<evidence type="ECO:0000313" key="12">
    <source>
        <dbReference type="Proteomes" id="UP000193920"/>
    </source>
</evidence>
<organism evidence="11 12">
    <name type="scientific">Neocallimastix californiae</name>
    <dbReference type="NCBI Taxonomy" id="1754190"/>
    <lineage>
        <taxon>Eukaryota</taxon>
        <taxon>Fungi</taxon>
        <taxon>Fungi incertae sedis</taxon>
        <taxon>Chytridiomycota</taxon>
        <taxon>Chytridiomycota incertae sedis</taxon>
        <taxon>Neocallimastigomycetes</taxon>
        <taxon>Neocallimastigales</taxon>
        <taxon>Neocallimastigaceae</taxon>
        <taxon>Neocallimastix</taxon>
    </lineage>
</organism>
<keyword evidence="4 8" id="KW-0040">ANK repeat</keyword>
<evidence type="ECO:0000259" key="10">
    <source>
        <dbReference type="Pfam" id="PF11904"/>
    </source>
</evidence>
<protein>
    <submittedName>
        <fullName evidence="11">Ankyrin</fullName>
    </submittedName>
</protein>
<dbReference type="SUPFAM" id="SSF48403">
    <property type="entry name" value="Ankyrin repeat"/>
    <property type="match status" value="1"/>
</dbReference>
<evidence type="ECO:0000256" key="7">
    <source>
        <dbReference type="ARBA" id="ARBA00037107"/>
    </source>
</evidence>
<feature type="domain" description="Ankyrin repeat" evidence="10">
    <location>
        <begin position="112"/>
        <end position="571"/>
    </location>
</feature>
<dbReference type="Proteomes" id="UP000193920">
    <property type="component" value="Unassembled WGS sequence"/>
</dbReference>
<accession>A0A1Y2CXZ3</accession>
<dbReference type="EMBL" id="MCOG01000095">
    <property type="protein sequence ID" value="ORY51704.1"/>
    <property type="molecule type" value="Genomic_DNA"/>
</dbReference>
<dbReference type="Gene3D" id="1.25.40.20">
    <property type="entry name" value="Ankyrin repeat-containing domain"/>
    <property type="match status" value="1"/>
</dbReference>
<sequence length="606" mass="70299">MVAIDYPIHRCVYRNDQNTLKELLKDEEMKKRINECDNHGNTPIHLALMLDRRNCVITLLNNKCDVFIRNSCGWLPLDEAIMIGDIDIIEKIMYLKWRELINKLSGPGSSFRFNTSIIGFDSRGIPKVLKGSISIIGKHDKKLGIYRIILLDNKKKLFQEFFPNIPQWYLNNSLKSKIGVNTLYKFFVDINDLSVKQKKNSVIKKTKKTFTIANSKSFKAELFKSKNIKIIIRKRKDEAIIGDCKSDIKTKVSKEDEISSIFKKFEDKTGPLPKEKIINEDENDSDSDDESSCSEDEESMLYNYESIFKKYVNETNPEVTEKDTKTVENIFNILQNGHDENNNKVTNNDIEYLDKYTPGILKSYIKEKGSLMVNGEYQYLNFTTNSDSLNTNLNVNENGNTKTYEITDGSKDTLDWEAAYNMRYPQGNDIISEMVTGRHKEDNENNNETKLSLEKLKGNTISEDEYFDPSSTEKFHMGRIMTIKDEVKNFKNVSKCWMSKENTFPINFEQLGPLLKFVCSLYLDQINQNDENNIEMAIYNRFFEIITKDLQGDKRFPLKIVVPVFPSIKAQYKSLDVSVDPEKIPDELFEIPSNYSYGNVYFNNIR</sequence>
<dbReference type="STRING" id="1754190.A0A1Y2CXZ3"/>
<dbReference type="PANTHER" id="PTHR12447">
    <property type="entry name" value="ANKYRIN REPEAT DOMAIN-CONTAINING PROTEIN 13"/>
    <property type="match status" value="1"/>
</dbReference>
<gene>
    <name evidence="11" type="ORF">LY90DRAFT_702775</name>
</gene>
<feature type="compositionally biased region" description="Acidic residues" evidence="9">
    <location>
        <begin position="280"/>
        <end position="296"/>
    </location>
</feature>
<evidence type="ECO:0000256" key="9">
    <source>
        <dbReference type="SAM" id="MobiDB-lite"/>
    </source>
</evidence>
<proteinExistence type="predicted"/>
<evidence type="ECO:0000256" key="6">
    <source>
        <dbReference type="ARBA" id="ARBA00023186"/>
    </source>
</evidence>